<sequence>MSNGLSELPGALAAYATGVAAAAGRGAFYAAVFLVVYLGMGLSPFGMGLVLVLLCIALPAIGAALVLEVPPRLKARFGPS</sequence>
<organism evidence="2 3">
    <name type="scientific">Halogeometricum luteum</name>
    <dbReference type="NCBI Taxonomy" id="2950537"/>
    <lineage>
        <taxon>Archaea</taxon>
        <taxon>Methanobacteriati</taxon>
        <taxon>Methanobacteriota</taxon>
        <taxon>Stenosarchaea group</taxon>
        <taxon>Halobacteria</taxon>
        <taxon>Halobacteriales</taxon>
        <taxon>Haloferacaceae</taxon>
        <taxon>Halogeometricum</taxon>
    </lineage>
</organism>
<protein>
    <recommendedName>
        <fullName evidence="4">Major facilitator superfamily (MFS) profile domain-containing protein</fullName>
    </recommendedName>
</protein>
<dbReference type="EMBL" id="JAMQOQ010000002">
    <property type="protein sequence ID" value="MDS0294800.1"/>
    <property type="molecule type" value="Genomic_DNA"/>
</dbReference>
<proteinExistence type="predicted"/>
<keyword evidence="1" id="KW-1133">Transmembrane helix</keyword>
<evidence type="ECO:0000256" key="1">
    <source>
        <dbReference type="SAM" id="Phobius"/>
    </source>
</evidence>
<evidence type="ECO:0000313" key="2">
    <source>
        <dbReference type="EMBL" id="MDS0294800.1"/>
    </source>
</evidence>
<evidence type="ECO:0000313" key="3">
    <source>
        <dbReference type="Proteomes" id="UP001254813"/>
    </source>
</evidence>
<keyword evidence="1" id="KW-0472">Membrane</keyword>
<reference evidence="2 3" key="1">
    <citation type="submission" date="2022-06" db="EMBL/GenBank/DDBJ databases">
        <title>Halogeometricum sp. a new haloarchaeum isolate from saline soil.</title>
        <authorList>
            <person name="Strakova D."/>
            <person name="Galisteo C."/>
            <person name="Sanchez-Porro C."/>
            <person name="Ventosa A."/>
        </authorList>
    </citation>
    <scope>NUCLEOTIDE SEQUENCE [LARGE SCALE GENOMIC DNA]</scope>
    <source>
        <strain evidence="3">S3BR25-2</strain>
    </source>
</reference>
<dbReference type="Proteomes" id="UP001254813">
    <property type="component" value="Unassembled WGS sequence"/>
</dbReference>
<comment type="caution">
    <text evidence="2">The sequence shown here is derived from an EMBL/GenBank/DDBJ whole genome shotgun (WGS) entry which is preliminary data.</text>
</comment>
<gene>
    <name evidence="2" type="ORF">NDI79_11525</name>
</gene>
<evidence type="ECO:0008006" key="4">
    <source>
        <dbReference type="Google" id="ProtNLM"/>
    </source>
</evidence>
<feature type="transmembrane region" description="Helical" evidence="1">
    <location>
        <begin position="12"/>
        <end position="39"/>
    </location>
</feature>
<name>A0ABU2G1Y6_9EURY</name>
<feature type="transmembrane region" description="Helical" evidence="1">
    <location>
        <begin position="45"/>
        <end position="67"/>
    </location>
</feature>
<dbReference type="RefSeq" id="WP_310928608.1">
    <property type="nucleotide sequence ID" value="NZ_JAMQOQ010000002.1"/>
</dbReference>
<keyword evidence="1" id="KW-0812">Transmembrane</keyword>
<keyword evidence="3" id="KW-1185">Reference proteome</keyword>
<accession>A0ABU2G1Y6</accession>